<reference evidence="2 3" key="1">
    <citation type="submission" date="2015-09" db="EMBL/GenBank/DDBJ databases">
        <title>Draft genome of the parasitic nematode Teladorsagia circumcincta isolate WARC Sus (inbred).</title>
        <authorList>
            <person name="Mitreva M."/>
        </authorList>
    </citation>
    <scope>NUCLEOTIDE SEQUENCE [LARGE SCALE GENOMIC DNA]</scope>
    <source>
        <strain evidence="2 3">S</strain>
    </source>
</reference>
<sequence length="146" mass="16670">MQVTVVILSCEIAGPINVNNKAKFSQAREPKKEKESPKPVRTNRGFFSTSMYYHKIHAFVVDTTLRFVRFLQTQRVALEQWWESDGRDRLGGIADTIQVTVGVMTEIIKDMLQLAFEALQAFYHRVEVFVSNWSSRGLAKAIEAGF</sequence>
<evidence type="ECO:0000313" key="3">
    <source>
        <dbReference type="Proteomes" id="UP000230423"/>
    </source>
</evidence>
<dbReference type="Proteomes" id="UP000230423">
    <property type="component" value="Unassembled WGS sequence"/>
</dbReference>
<dbReference type="AlphaFoldDB" id="A0A2G9TNV2"/>
<gene>
    <name evidence="2" type="ORF">TELCIR_18918</name>
</gene>
<evidence type="ECO:0000313" key="2">
    <source>
        <dbReference type="EMBL" id="PIO59615.1"/>
    </source>
</evidence>
<feature type="region of interest" description="Disordered" evidence="1">
    <location>
        <begin position="23"/>
        <end position="42"/>
    </location>
</feature>
<dbReference type="EMBL" id="KZ357373">
    <property type="protein sequence ID" value="PIO59615.1"/>
    <property type="molecule type" value="Genomic_DNA"/>
</dbReference>
<protein>
    <submittedName>
        <fullName evidence="2">Uncharacterized protein</fullName>
    </submittedName>
</protein>
<name>A0A2G9TNV2_TELCI</name>
<organism evidence="2 3">
    <name type="scientific">Teladorsagia circumcincta</name>
    <name type="common">Brown stomach worm</name>
    <name type="synonym">Ostertagia circumcincta</name>
    <dbReference type="NCBI Taxonomy" id="45464"/>
    <lineage>
        <taxon>Eukaryota</taxon>
        <taxon>Metazoa</taxon>
        <taxon>Ecdysozoa</taxon>
        <taxon>Nematoda</taxon>
        <taxon>Chromadorea</taxon>
        <taxon>Rhabditida</taxon>
        <taxon>Rhabditina</taxon>
        <taxon>Rhabditomorpha</taxon>
        <taxon>Strongyloidea</taxon>
        <taxon>Trichostrongylidae</taxon>
        <taxon>Teladorsagia</taxon>
    </lineage>
</organism>
<keyword evidence="3" id="KW-1185">Reference proteome</keyword>
<proteinExistence type="predicted"/>
<evidence type="ECO:0000256" key="1">
    <source>
        <dbReference type="SAM" id="MobiDB-lite"/>
    </source>
</evidence>
<dbReference type="OrthoDB" id="1394818at2759"/>
<accession>A0A2G9TNV2</accession>
<feature type="compositionally biased region" description="Basic and acidic residues" evidence="1">
    <location>
        <begin position="26"/>
        <end position="38"/>
    </location>
</feature>